<comment type="caution">
    <text evidence="1">The sequence shown here is derived from an EMBL/GenBank/DDBJ whole genome shotgun (WGS) entry which is preliminary data.</text>
</comment>
<organism evidence="1 2">
    <name type="scientific">Methylomonas subterranea</name>
    <dbReference type="NCBI Taxonomy" id="2952225"/>
    <lineage>
        <taxon>Bacteria</taxon>
        <taxon>Pseudomonadati</taxon>
        <taxon>Pseudomonadota</taxon>
        <taxon>Gammaproteobacteria</taxon>
        <taxon>Methylococcales</taxon>
        <taxon>Methylococcaceae</taxon>
        <taxon>Methylomonas</taxon>
    </lineage>
</organism>
<evidence type="ECO:0000313" key="1">
    <source>
        <dbReference type="EMBL" id="MCQ8102755.1"/>
    </source>
</evidence>
<dbReference type="Proteomes" id="UP001524499">
    <property type="component" value="Unassembled WGS sequence"/>
</dbReference>
<proteinExistence type="predicted"/>
<keyword evidence="2" id="KW-1185">Reference proteome</keyword>
<protein>
    <submittedName>
        <fullName evidence="1">Uncharacterized protein</fullName>
    </submittedName>
</protein>
<name>A0ABT1TBB7_9GAMM</name>
<dbReference type="RefSeq" id="WP_256600373.1">
    <property type="nucleotide sequence ID" value="NZ_JANIBJ010000002.1"/>
</dbReference>
<reference evidence="1 2" key="1">
    <citation type="submission" date="2022-07" db="EMBL/GenBank/DDBJ databases">
        <title>Methylomonas rivi sp. nov., Methylomonas rosea sp. nov., Methylomonas aureus sp. nov. and Methylomonas subterranea sp. nov., four novel methanotrophs isolated from a freshwater creek and the deep terrestrial subsurface.</title>
        <authorList>
            <person name="Abin C."/>
            <person name="Sankaranarayanan K."/>
            <person name="Garner C."/>
            <person name="Sindelar R."/>
            <person name="Kotary K."/>
            <person name="Garner R."/>
            <person name="Barclay S."/>
            <person name="Lawson P."/>
            <person name="Krumholz L."/>
        </authorList>
    </citation>
    <scope>NUCLEOTIDE SEQUENCE [LARGE SCALE GENOMIC DNA]</scope>
    <source>
        <strain evidence="1 2">SURF-2</strain>
    </source>
</reference>
<evidence type="ECO:0000313" key="2">
    <source>
        <dbReference type="Proteomes" id="UP001524499"/>
    </source>
</evidence>
<accession>A0ABT1TBB7</accession>
<gene>
    <name evidence="1" type="ORF">NP590_01455</name>
</gene>
<sequence>MQRCPVCNARLNGAPACPRCGAELGRIRRGERLAEQWLSVALQSLSAGQASLAAAAVMRSLSFRQGPEAELLKGFLLRQQYRRFYQGVGRQNWPEAENALDCLRQLRGDSETLLRFTELLAYLSARSSENGAMGE</sequence>
<dbReference type="EMBL" id="JANIBJ010000002">
    <property type="protein sequence ID" value="MCQ8102755.1"/>
    <property type="molecule type" value="Genomic_DNA"/>
</dbReference>